<comment type="caution">
    <text evidence="2">The sequence shown here is derived from an EMBL/GenBank/DDBJ whole genome shotgun (WGS) entry which is preliminary data.</text>
</comment>
<proteinExistence type="predicted"/>
<feature type="non-terminal residue" evidence="2">
    <location>
        <position position="56"/>
    </location>
</feature>
<dbReference type="AlphaFoldDB" id="A0A2P5EQ10"/>
<feature type="compositionally biased region" description="Polar residues" evidence="1">
    <location>
        <begin position="31"/>
        <end position="41"/>
    </location>
</feature>
<accession>A0A2P5EQ10</accession>
<gene>
    <name evidence="2" type="ORF">TorRG33x02_166200</name>
</gene>
<evidence type="ECO:0000313" key="3">
    <source>
        <dbReference type="Proteomes" id="UP000237000"/>
    </source>
</evidence>
<feature type="compositionally biased region" description="Basic and acidic residues" evidence="1">
    <location>
        <begin position="1"/>
        <end position="14"/>
    </location>
</feature>
<keyword evidence="3" id="KW-1185">Reference proteome</keyword>
<protein>
    <submittedName>
        <fullName evidence="2">Uncharacterized protein</fullName>
    </submittedName>
</protein>
<dbReference type="InParanoid" id="A0A2P5EQ10"/>
<dbReference type="Proteomes" id="UP000237000">
    <property type="component" value="Unassembled WGS sequence"/>
</dbReference>
<reference evidence="3" key="1">
    <citation type="submission" date="2016-06" db="EMBL/GenBank/DDBJ databases">
        <title>Parallel loss of symbiosis genes in relatives of nitrogen-fixing non-legume Parasponia.</title>
        <authorList>
            <person name="Van Velzen R."/>
            <person name="Holmer R."/>
            <person name="Bu F."/>
            <person name="Rutten L."/>
            <person name="Van Zeijl A."/>
            <person name="Liu W."/>
            <person name="Santuari L."/>
            <person name="Cao Q."/>
            <person name="Sharma T."/>
            <person name="Shen D."/>
            <person name="Roswanjaya Y."/>
            <person name="Wardhani T."/>
            <person name="Kalhor M.S."/>
            <person name="Jansen J."/>
            <person name="Van den Hoogen J."/>
            <person name="Gungor B."/>
            <person name="Hartog M."/>
            <person name="Hontelez J."/>
            <person name="Verver J."/>
            <person name="Yang W.-C."/>
            <person name="Schijlen E."/>
            <person name="Repin R."/>
            <person name="Schilthuizen M."/>
            <person name="Schranz E."/>
            <person name="Heidstra R."/>
            <person name="Miyata K."/>
            <person name="Fedorova E."/>
            <person name="Kohlen W."/>
            <person name="Bisseling T."/>
            <person name="Smit S."/>
            <person name="Geurts R."/>
        </authorList>
    </citation>
    <scope>NUCLEOTIDE SEQUENCE [LARGE SCALE GENOMIC DNA]</scope>
    <source>
        <strain evidence="3">cv. RG33-2</strain>
    </source>
</reference>
<evidence type="ECO:0000256" key="1">
    <source>
        <dbReference type="SAM" id="MobiDB-lite"/>
    </source>
</evidence>
<sequence>MDETRKTKLMKESPEASIIYDDSTKEENAKVTDQASNSEAPSNYHGRKPKFEKLGK</sequence>
<dbReference type="EMBL" id="JXTC01000115">
    <property type="protein sequence ID" value="PON87627.1"/>
    <property type="molecule type" value="Genomic_DNA"/>
</dbReference>
<feature type="region of interest" description="Disordered" evidence="1">
    <location>
        <begin position="1"/>
        <end position="56"/>
    </location>
</feature>
<name>A0A2P5EQ10_TREOI</name>
<organism evidence="2 3">
    <name type="scientific">Trema orientale</name>
    <name type="common">Charcoal tree</name>
    <name type="synonym">Celtis orientalis</name>
    <dbReference type="NCBI Taxonomy" id="63057"/>
    <lineage>
        <taxon>Eukaryota</taxon>
        <taxon>Viridiplantae</taxon>
        <taxon>Streptophyta</taxon>
        <taxon>Embryophyta</taxon>
        <taxon>Tracheophyta</taxon>
        <taxon>Spermatophyta</taxon>
        <taxon>Magnoliopsida</taxon>
        <taxon>eudicotyledons</taxon>
        <taxon>Gunneridae</taxon>
        <taxon>Pentapetalae</taxon>
        <taxon>rosids</taxon>
        <taxon>fabids</taxon>
        <taxon>Rosales</taxon>
        <taxon>Cannabaceae</taxon>
        <taxon>Trema</taxon>
    </lineage>
</organism>
<evidence type="ECO:0000313" key="2">
    <source>
        <dbReference type="EMBL" id="PON87627.1"/>
    </source>
</evidence>